<evidence type="ECO:0000313" key="1">
    <source>
        <dbReference type="EMBL" id="RTR26295.1"/>
    </source>
</evidence>
<organism evidence="1 2">
    <name type="scientific">Bacillus yapensis</name>
    <dbReference type="NCBI Taxonomy" id="2492960"/>
    <lineage>
        <taxon>Bacteria</taxon>
        <taxon>Bacillati</taxon>
        <taxon>Bacillota</taxon>
        <taxon>Bacilli</taxon>
        <taxon>Bacillales</taxon>
        <taxon>Bacillaceae</taxon>
        <taxon>Bacillus</taxon>
    </lineage>
</organism>
<comment type="caution">
    <text evidence="1">The sequence shown here is derived from an EMBL/GenBank/DDBJ whole genome shotgun (WGS) entry which is preliminary data.</text>
</comment>
<dbReference type="OrthoDB" id="9939062at2"/>
<reference evidence="1 2" key="1">
    <citation type="submission" date="2018-12" db="EMBL/GenBank/DDBJ databases">
        <title>Bacillus yapensis draft genome sequence.</title>
        <authorList>
            <person name="Yu L."/>
            <person name="Xu X."/>
            <person name="Tang X."/>
        </authorList>
    </citation>
    <scope>NUCLEOTIDE SEQUENCE [LARGE SCALE GENOMIC DNA]</scope>
    <source>
        <strain evidence="1 2">XXST-01</strain>
    </source>
</reference>
<proteinExistence type="predicted"/>
<accession>A0A3S0REB6</accession>
<gene>
    <name evidence="1" type="ORF">EKG37_21735</name>
</gene>
<protein>
    <submittedName>
        <fullName evidence="1">Uncharacterized protein</fullName>
    </submittedName>
</protein>
<keyword evidence="2" id="KW-1185">Reference proteome</keyword>
<sequence length="78" mass="9153">MKIKKDIIKRESPDFWKWAGTSISSLICSETLIDEFIESEKQKIEKAERELLDIHVFNYEDGGYPMVNISFLTRPKQS</sequence>
<name>A0A3S0REB6_9BACI</name>
<dbReference type="EMBL" id="RXNT01000025">
    <property type="protein sequence ID" value="RTR26295.1"/>
    <property type="molecule type" value="Genomic_DNA"/>
</dbReference>
<dbReference type="Proteomes" id="UP000271374">
    <property type="component" value="Unassembled WGS sequence"/>
</dbReference>
<dbReference type="AlphaFoldDB" id="A0A3S0REB6"/>
<evidence type="ECO:0000313" key="2">
    <source>
        <dbReference type="Proteomes" id="UP000271374"/>
    </source>
</evidence>